<name>A0A8J5F5X1_ZINOF</name>
<gene>
    <name evidence="2" type="ORF">ZIOFF_063102</name>
</gene>
<dbReference type="InterPro" id="IPR011542">
    <property type="entry name" value="SUF_FeS_clus_asmbl_SufD"/>
</dbReference>
<dbReference type="InterPro" id="IPR055346">
    <property type="entry name" value="Fe-S_cluster_assembly_SufBD"/>
</dbReference>
<dbReference type="SUPFAM" id="SSF101960">
    <property type="entry name" value="Stabilizer of iron transporter SufD"/>
    <property type="match status" value="1"/>
</dbReference>
<feature type="domain" description="SUF system FeS cluster assembly SufBD core" evidence="1">
    <location>
        <begin position="236"/>
        <end position="469"/>
    </location>
</feature>
<reference evidence="2 3" key="1">
    <citation type="submission" date="2020-08" db="EMBL/GenBank/DDBJ databases">
        <title>Plant Genome Project.</title>
        <authorList>
            <person name="Zhang R.-G."/>
        </authorList>
    </citation>
    <scope>NUCLEOTIDE SEQUENCE [LARGE SCALE GENOMIC DNA]</scope>
    <source>
        <tissue evidence="2">Rhizome</tissue>
    </source>
</reference>
<dbReference type="InterPro" id="IPR000825">
    <property type="entry name" value="SUF_FeS_clus_asmbl_SufBD_core"/>
</dbReference>
<dbReference type="GO" id="GO:0016226">
    <property type="term" value="P:iron-sulfur cluster assembly"/>
    <property type="evidence" value="ECO:0007669"/>
    <property type="project" value="InterPro"/>
</dbReference>
<dbReference type="Pfam" id="PF01458">
    <property type="entry name" value="SUFBD_core"/>
    <property type="match status" value="1"/>
</dbReference>
<dbReference type="PANTHER" id="PTHR43575">
    <property type="entry name" value="PROTEIN ABCI7, CHLOROPLASTIC"/>
    <property type="match status" value="1"/>
</dbReference>
<dbReference type="Proteomes" id="UP000734854">
    <property type="component" value="Unassembled WGS sequence"/>
</dbReference>
<sequence>MTCCSSSAPVAASAPPPLPLRSLLLRPGAASLILPVSRASRRLVPVRAALSDPFVLEIAEKFEDSLSSAAAAASPPPLQKLRDCSSQSLLSKRWPSNKDEPFRFTNLAFLKSSLLLPASSPIALPVETPLDSPSPHLLAVVDGRVAPSVSRLDALPTGVFVGSVSAIPPGPTLDRVVSALTGGFTDGDLFWDLNGVGAPDLAVIFVPAGVRVVDEPIHVQLCYSEGGDVGSECLPVSNPRVLVVAEKGAEVVIVEEHLGIEENAERCYWANSVMEISIGEGAKVVHSYLQKQSVNAAHIKWTSTRQFVYFEASSIYELIEVSTGGRLSRHNLHIQQLGPDTVSELAAFHISRNNQTQDLHSTLILDHPRGYSRQLHKCIVSHSSGQAVFDGNIRVNRFAQQTDAGQLTRTLLLAPHATANVKPNLQIIADDVKCSHGAAISDLEEDQLFYFQARGIDPKTARDALVFSFGAEVISRIPFEPIKKSVSSQLKHLLSTQ</sequence>
<evidence type="ECO:0000259" key="1">
    <source>
        <dbReference type="Pfam" id="PF01458"/>
    </source>
</evidence>
<organism evidence="2 3">
    <name type="scientific">Zingiber officinale</name>
    <name type="common">Ginger</name>
    <name type="synonym">Amomum zingiber</name>
    <dbReference type="NCBI Taxonomy" id="94328"/>
    <lineage>
        <taxon>Eukaryota</taxon>
        <taxon>Viridiplantae</taxon>
        <taxon>Streptophyta</taxon>
        <taxon>Embryophyta</taxon>
        <taxon>Tracheophyta</taxon>
        <taxon>Spermatophyta</taxon>
        <taxon>Magnoliopsida</taxon>
        <taxon>Liliopsida</taxon>
        <taxon>Zingiberales</taxon>
        <taxon>Zingiberaceae</taxon>
        <taxon>Zingiber</taxon>
    </lineage>
</organism>
<dbReference type="EMBL" id="JACMSC010000017">
    <property type="protein sequence ID" value="KAG6479634.1"/>
    <property type="molecule type" value="Genomic_DNA"/>
</dbReference>
<evidence type="ECO:0000313" key="3">
    <source>
        <dbReference type="Proteomes" id="UP000734854"/>
    </source>
</evidence>
<comment type="caution">
    <text evidence="2">The sequence shown here is derived from an EMBL/GenBank/DDBJ whole genome shotgun (WGS) entry which is preliminary data.</text>
</comment>
<proteinExistence type="predicted"/>
<dbReference type="InterPro" id="IPR037284">
    <property type="entry name" value="SUF_FeS_clus_asmbl_SufBD_sf"/>
</dbReference>
<protein>
    <recommendedName>
        <fullName evidence="1">SUF system FeS cluster assembly SufBD core domain-containing protein</fullName>
    </recommendedName>
</protein>
<evidence type="ECO:0000313" key="2">
    <source>
        <dbReference type="EMBL" id="KAG6479634.1"/>
    </source>
</evidence>
<dbReference type="PANTHER" id="PTHR43575:SF1">
    <property type="entry name" value="PROTEIN ABCI7, CHLOROPLASTIC"/>
    <property type="match status" value="1"/>
</dbReference>
<keyword evidence="3" id="KW-1185">Reference proteome</keyword>
<dbReference type="NCBIfam" id="TIGR01981">
    <property type="entry name" value="sufD"/>
    <property type="match status" value="1"/>
</dbReference>
<accession>A0A8J5F5X1</accession>
<dbReference type="AlphaFoldDB" id="A0A8J5F5X1"/>